<evidence type="ECO:0000313" key="1">
    <source>
        <dbReference type="EMBL" id="OAS19247.1"/>
    </source>
</evidence>
<comment type="caution">
    <text evidence="1">The sequence shown here is derived from an EMBL/GenBank/DDBJ whole genome shotgun (WGS) entry which is preliminary data.</text>
</comment>
<name>A0A198ADI6_9BACL</name>
<gene>
    <name evidence="1" type="ORF">A8708_26410</name>
</gene>
<accession>A0A198ADI6</accession>
<dbReference type="EMBL" id="LYPB01000058">
    <property type="protein sequence ID" value="OAS19247.1"/>
    <property type="molecule type" value="Genomic_DNA"/>
</dbReference>
<reference evidence="1 2" key="1">
    <citation type="submission" date="2016-05" db="EMBL/GenBank/DDBJ databases">
        <title>Paenibacillus sp. 1ZS3-15 nov., isolated from the rhizosphere soil.</title>
        <authorList>
            <person name="Zhang X.X."/>
            <person name="Zhang J."/>
        </authorList>
    </citation>
    <scope>NUCLEOTIDE SEQUENCE [LARGE SCALE GENOMIC DNA]</scope>
    <source>
        <strain evidence="1 2">1ZS3-15</strain>
    </source>
</reference>
<dbReference type="InterPro" id="IPR056209">
    <property type="entry name" value="SU10_adaptor"/>
</dbReference>
<protein>
    <submittedName>
        <fullName evidence="1">Uncharacterized protein</fullName>
    </submittedName>
</protein>
<organism evidence="1 2">
    <name type="scientific">Paenibacillus oryzisoli</name>
    <dbReference type="NCBI Taxonomy" id="1850517"/>
    <lineage>
        <taxon>Bacteria</taxon>
        <taxon>Bacillati</taxon>
        <taxon>Bacillota</taxon>
        <taxon>Bacilli</taxon>
        <taxon>Bacillales</taxon>
        <taxon>Paenibacillaceae</taxon>
        <taxon>Paenibacillus</taxon>
    </lineage>
</organism>
<dbReference type="AlphaFoldDB" id="A0A198ADI6"/>
<evidence type="ECO:0000313" key="2">
    <source>
        <dbReference type="Proteomes" id="UP000078454"/>
    </source>
</evidence>
<dbReference type="Proteomes" id="UP000078454">
    <property type="component" value="Unassembled WGS sequence"/>
</dbReference>
<dbReference type="RefSeq" id="WP_068663645.1">
    <property type="nucleotide sequence ID" value="NZ_LYPB01000058.1"/>
</dbReference>
<dbReference type="STRING" id="1850517.A8708_26410"/>
<sequence length="193" mass="22269">MNLQQILTEAKTLVPPGADITDDMLVLKANQIQRRVYRQLVLPDKVVAFLSTPGIPFYDLPTDCAEDRVKNVMIDNINYPKLSVEENSPPDRFCSVMLNKLYIFPNPSNPVNIFIYYRPRYHDLSASNLSDVPDLSEDYHELLVFGLAQWMAKTQGDIDVANNNQADFDELLMDAKKEFRQMTANRVRVKDRW</sequence>
<dbReference type="Pfam" id="PF24175">
    <property type="entry name" value="SU10_adaptor"/>
    <property type="match status" value="1"/>
</dbReference>
<proteinExistence type="predicted"/>
<keyword evidence="2" id="KW-1185">Reference proteome</keyword>
<dbReference type="OrthoDB" id="2611301at2"/>